<dbReference type="Pfam" id="PF00072">
    <property type="entry name" value="Response_reg"/>
    <property type="match status" value="1"/>
</dbReference>
<dbReference type="Gene3D" id="1.10.3210.10">
    <property type="entry name" value="Hypothetical protein af1432"/>
    <property type="match status" value="1"/>
</dbReference>
<dbReference type="InterPro" id="IPR037522">
    <property type="entry name" value="HD_GYP_dom"/>
</dbReference>
<dbReference type="SUPFAM" id="SSF109604">
    <property type="entry name" value="HD-domain/PDEase-like"/>
    <property type="match status" value="1"/>
</dbReference>
<gene>
    <name evidence="5" type="ORF">H8E19_13705</name>
</gene>
<name>A0A8J6N249_9DELT</name>
<reference evidence="5 6" key="1">
    <citation type="submission" date="2020-08" db="EMBL/GenBank/DDBJ databases">
        <title>Bridging the membrane lipid divide: bacteria of the FCB group superphylum have the potential to synthesize archaeal ether lipids.</title>
        <authorList>
            <person name="Villanueva L."/>
            <person name="Von Meijenfeldt F.A.B."/>
            <person name="Westbye A.B."/>
            <person name="Yadav S."/>
            <person name="Hopmans E.C."/>
            <person name="Dutilh B.E."/>
            <person name="Sinninghe Damste J.S."/>
        </authorList>
    </citation>
    <scope>NUCLEOTIDE SEQUENCE [LARGE SCALE GENOMIC DNA]</scope>
    <source>
        <strain evidence="5">NIOZ-UU27</strain>
    </source>
</reference>
<evidence type="ECO:0000256" key="2">
    <source>
        <dbReference type="SAM" id="Coils"/>
    </source>
</evidence>
<organism evidence="5 6">
    <name type="scientific">Candidatus Desulfacyla euxinica</name>
    <dbReference type="NCBI Taxonomy" id="2841693"/>
    <lineage>
        <taxon>Bacteria</taxon>
        <taxon>Deltaproteobacteria</taxon>
        <taxon>Candidatus Desulfacyla</taxon>
    </lineage>
</organism>
<dbReference type="EMBL" id="JACNJD010000283">
    <property type="protein sequence ID" value="MBC8178456.1"/>
    <property type="molecule type" value="Genomic_DNA"/>
</dbReference>
<keyword evidence="1" id="KW-0597">Phosphoprotein</keyword>
<dbReference type="PANTHER" id="PTHR45228">
    <property type="entry name" value="CYCLIC DI-GMP PHOSPHODIESTERASE TM_0186-RELATED"/>
    <property type="match status" value="1"/>
</dbReference>
<dbReference type="PANTHER" id="PTHR45228:SF1">
    <property type="entry name" value="CYCLIC DI-GMP PHOSPHODIESTERASE TM_0186"/>
    <property type="match status" value="1"/>
</dbReference>
<dbReference type="PROSITE" id="PS51832">
    <property type="entry name" value="HD_GYP"/>
    <property type="match status" value="1"/>
</dbReference>
<dbReference type="Gene3D" id="3.40.50.2300">
    <property type="match status" value="1"/>
</dbReference>
<feature type="domain" description="HD-GYP" evidence="4">
    <location>
        <begin position="159"/>
        <end position="356"/>
    </location>
</feature>
<comment type="caution">
    <text evidence="5">The sequence shown here is derived from an EMBL/GenBank/DDBJ whole genome shotgun (WGS) entry which is preliminary data.</text>
</comment>
<evidence type="ECO:0000313" key="5">
    <source>
        <dbReference type="EMBL" id="MBC8178456.1"/>
    </source>
</evidence>
<proteinExistence type="predicted"/>
<dbReference type="InterPro" id="IPR001789">
    <property type="entry name" value="Sig_transdc_resp-reg_receiver"/>
</dbReference>
<feature type="modified residue" description="4-aspartylphosphate" evidence="1">
    <location>
        <position position="51"/>
    </location>
</feature>
<dbReference type="SUPFAM" id="SSF52172">
    <property type="entry name" value="CheY-like"/>
    <property type="match status" value="1"/>
</dbReference>
<keyword evidence="2" id="KW-0175">Coiled coil</keyword>
<evidence type="ECO:0000256" key="1">
    <source>
        <dbReference type="PROSITE-ProRule" id="PRU00169"/>
    </source>
</evidence>
<dbReference type="InterPro" id="IPR011006">
    <property type="entry name" value="CheY-like_superfamily"/>
</dbReference>
<protein>
    <submittedName>
        <fullName evidence="5">Response regulator</fullName>
    </submittedName>
</protein>
<dbReference type="SMART" id="SM00448">
    <property type="entry name" value="REC"/>
    <property type="match status" value="1"/>
</dbReference>
<dbReference type="GO" id="GO:0000160">
    <property type="term" value="P:phosphorelay signal transduction system"/>
    <property type="evidence" value="ECO:0007669"/>
    <property type="project" value="InterPro"/>
</dbReference>
<evidence type="ECO:0000313" key="6">
    <source>
        <dbReference type="Proteomes" id="UP000650524"/>
    </source>
</evidence>
<feature type="coiled-coil region" evidence="2">
    <location>
        <begin position="120"/>
        <end position="155"/>
    </location>
</feature>
<evidence type="ECO:0000259" key="3">
    <source>
        <dbReference type="PROSITE" id="PS50110"/>
    </source>
</evidence>
<dbReference type="Proteomes" id="UP000650524">
    <property type="component" value="Unassembled WGS sequence"/>
</dbReference>
<dbReference type="SMART" id="SM00471">
    <property type="entry name" value="HDc"/>
    <property type="match status" value="1"/>
</dbReference>
<accession>A0A8J6N249</accession>
<dbReference type="PROSITE" id="PS50110">
    <property type="entry name" value="RESPONSE_REGULATORY"/>
    <property type="match status" value="1"/>
</dbReference>
<dbReference type="AlphaFoldDB" id="A0A8J6N249"/>
<feature type="domain" description="Response regulatory" evidence="3">
    <location>
        <begin position="3"/>
        <end position="118"/>
    </location>
</feature>
<dbReference type="CDD" id="cd00077">
    <property type="entry name" value="HDc"/>
    <property type="match status" value="1"/>
</dbReference>
<evidence type="ECO:0000259" key="4">
    <source>
        <dbReference type="PROSITE" id="PS51832"/>
    </source>
</evidence>
<sequence length="369" mass="41494">PKRILIVDDEELNRELMEAMMASFGHVSELAIDGPEALEKMTPDFDLVLLDVMMPGMDGFEVARRIRENPEINDIPIIMITGLSSQKDRLQAVKAGVNDFISKPVDRVELNVRTDSMLKMKEAQDEIKQHRAMLEETVEKRTASLRKTLKELRKAQRLTHQAHLDTIRRLAVASEYRDEDTALHINRMSNYCAIVARGLSLSADEVDLILHASPMHDVGKIGIPDAILLKPGKLDNSEWEIMKQHSIIGARILRGSSSELLEAGEIIALAHHEKWNGTGYPKGLSGEDIPLYGRICAIADIFDALTSNRPYKKAFSSDKALEILQEGRGTHVDPNVVDVFFDQLDDVVEVQKKYTENEEEKRRGVPSNL</sequence>
<feature type="non-terminal residue" evidence="5">
    <location>
        <position position="1"/>
    </location>
</feature>
<dbReference type="InterPro" id="IPR003607">
    <property type="entry name" value="HD/PDEase_dom"/>
</dbReference>
<dbReference type="Pfam" id="PF13487">
    <property type="entry name" value="HD_5"/>
    <property type="match status" value="1"/>
</dbReference>
<dbReference type="InterPro" id="IPR052020">
    <property type="entry name" value="Cyclic_di-GMP/3'3'-cGAMP_PDE"/>
</dbReference>